<dbReference type="InterPro" id="IPR004017">
    <property type="entry name" value="Cys_rich_dom"/>
</dbReference>
<evidence type="ECO:0000256" key="6">
    <source>
        <dbReference type="SAM" id="Phobius"/>
    </source>
</evidence>
<dbReference type="PROSITE" id="PS00198">
    <property type="entry name" value="4FE4S_FER_1"/>
    <property type="match status" value="2"/>
</dbReference>
<dbReference type="PANTHER" id="PTHR43255">
    <property type="entry name" value="IRON-SULFUR-BINDING OXIDOREDUCTASE FADF-RELATED-RELATED"/>
    <property type="match status" value="1"/>
</dbReference>
<feature type="transmembrane region" description="Helical" evidence="6">
    <location>
        <begin position="36"/>
        <end position="58"/>
    </location>
</feature>
<keyword evidence="4" id="KW-0408">Iron</keyword>
<dbReference type="PANTHER" id="PTHR43255:SF1">
    <property type="entry name" value="IRON-SULFUR-BINDING OXIDOREDUCTASE FADF-RELATED"/>
    <property type="match status" value="1"/>
</dbReference>
<dbReference type="Gene3D" id="1.10.1060.10">
    <property type="entry name" value="Alpha-helical ferredoxin"/>
    <property type="match status" value="1"/>
</dbReference>
<dbReference type="SUPFAM" id="SSF103501">
    <property type="entry name" value="Respiratory nitrate reductase 1 gamma chain"/>
    <property type="match status" value="1"/>
</dbReference>
<evidence type="ECO:0000256" key="3">
    <source>
        <dbReference type="ARBA" id="ARBA00023002"/>
    </source>
</evidence>
<feature type="transmembrane region" description="Helical" evidence="6">
    <location>
        <begin position="183"/>
        <end position="203"/>
    </location>
</feature>
<evidence type="ECO:0000313" key="9">
    <source>
        <dbReference type="Proteomes" id="UP000000739"/>
    </source>
</evidence>
<evidence type="ECO:0000313" key="8">
    <source>
        <dbReference type="EMBL" id="ACL04907.1"/>
    </source>
</evidence>
<keyword evidence="9" id="KW-1185">Reference proteome</keyword>
<dbReference type="EMBL" id="CP001322">
    <property type="protein sequence ID" value="ACL04907.1"/>
    <property type="molecule type" value="Genomic_DNA"/>
</dbReference>
<evidence type="ECO:0000256" key="5">
    <source>
        <dbReference type="ARBA" id="ARBA00023014"/>
    </source>
</evidence>
<keyword evidence="6" id="KW-0472">Membrane</keyword>
<dbReference type="InterPro" id="IPR017900">
    <property type="entry name" value="4Fe4S_Fe_S_CS"/>
</dbReference>
<sequence length="708" mass="78753">METTHEVVAAAPVEQVAGAAHDLIINLPAHSSFLGIPVWFFALVIPAVAIGLFAYIMANRMKPLVLANPDFRFNQIPERVFRLVKFAIGQWRQPRYMTAGLLHIFIFAGFMILSVNSTRLVIWGLAPDFQFPGLNGIGGTIYQFIKEIAATLVLVSCIIAAIRRGIIKPARYAVPPALGHDHTGEAVFVLAMISGLMLGDFFYEGTKVAAEVRSGHEAGMLIPLTGTWWVYMFVKNASVSTLQHVNTWAYLVHEIIFFSFLNILPLGKHFHVITSLPNVFLSKLNKGSVKPVKWGITEEELDDLESLGVKKATDFTWKHILDFYSCADCGRCSDQCPANAVGRPLSPRFVTIKCRDKIFGAFPLKGEALPNDELIGTVLSEDEIWSCTTCGACEEECPIFIEYIDKMVDLRRGMVDEGNVPQSLQKPLSAIEKRGNPYGKMEKKRAEWTKEIEEECPVQVLNPKKGETCDTLYFVDSITSFDDQICKIAQSTARVLTAAGVEFGVLGPAEKDSGHEVRRFGEEMLFMSLKEQNTEAIEASGAKRIVTADPHALNALKKDYDNLPPVEHISQVILKAVKQGKIQFKNEETGKTYVYHDPCYLGRHNLLYEDPRQVLDAIPGLHRAEMEKSRDRSFCCGGGGLMLFYEPEEETRMGKLRVEMAKEAGADVVVTACPFCKVNIEDAIKTSGLEGIMEVIDLVELVDQHLVK</sequence>
<dbReference type="Pfam" id="PF02754">
    <property type="entry name" value="CCG"/>
    <property type="match status" value="2"/>
</dbReference>
<keyword evidence="3" id="KW-0560">Oxidoreductase</keyword>
<dbReference type="KEGG" id="dal:Dalk_3217"/>
<keyword evidence="6" id="KW-1133">Transmembrane helix</keyword>
<name>B8FGJ8_DESAL</name>
<protein>
    <submittedName>
        <fullName evidence="8">Uncharacterized Fe-S oxidoreductase (Contains HdrB-and HdrD-like domains)</fullName>
    </submittedName>
</protein>
<feature type="transmembrane region" description="Helical" evidence="6">
    <location>
        <begin position="246"/>
        <end position="267"/>
    </location>
</feature>
<feature type="transmembrane region" description="Helical" evidence="6">
    <location>
        <begin position="100"/>
        <end position="121"/>
    </location>
</feature>
<dbReference type="InterPro" id="IPR009051">
    <property type="entry name" value="Helical_ferredxn"/>
</dbReference>
<keyword evidence="6" id="KW-0812">Transmembrane</keyword>
<reference evidence="8 9" key="1">
    <citation type="journal article" date="2012" name="Environ. Microbiol.">
        <title>The genome sequence of Desulfatibacillum alkenivorans AK-01: a blueprint for anaerobic alkane oxidation.</title>
        <authorList>
            <person name="Callaghan A.V."/>
            <person name="Morris B.E."/>
            <person name="Pereira I.A."/>
            <person name="McInerney M.J."/>
            <person name="Austin R.N."/>
            <person name="Groves J.T."/>
            <person name="Kukor J.J."/>
            <person name="Suflita J.M."/>
            <person name="Young L.Y."/>
            <person name="Zylstra G.J."/>
            <person name="Wawrik B."/>
        </authorList>
    </citation>
    <scope>NUCLEOTIDE SEQUENCE [LARGE SCALE GENOMIC DNA]</scope>
    <source>
        <strain evidence="8 9">AK-01</strain>
    </source>
</reference>
<evidence type="ECO:0000256" key="2">
    <source>
        <dbReference type="ARBA" id="ARBA00022723"/>
    </source>
</evidence>
<dbReference type="InterPro" id="IPR017896">
    <property type="entry name" value="4Fe4S_Fe-S-bd"/>
</dbReference>
<dbReference type="RefSeq" id="WP_015947967.1">
    <property type="nucleotide sequence ID" value="NC_011768.1"/>
</dbReference>
<dbReference type="Pfam" id="PF13187">
    <property type="entry name" value="Fer4_9"/>
    <property type="match status" value="1"/>
</dbReference>
<proteinExistence type="predicted"/>
<dbReference type="GO" id="GO:0016491">
    <property type="term" value="F:oxidoreductase activity"/>
    <property type="evidence" value="ECO:0007669"/>
    <property type="project" value="UniProtKB-KW"/>
</dbReference>
<dbReference type="eggNOG" id="COG0247">
    <property type="taxonomic scope" value="Bacteria"/>
</dbReference>
<organism evidence="8 9">
    <name type="scientific">Desulfatibacillum aliphaticivorans</name>
    <dbReference type="NCBI Taxonomy" id="218208"/>
    <lineage>
        <taxon>Bacteria</taxon>
        <taxon>Pseudomonadati</taxon>
        <taxon>Thermodesulfobacteriota</taxon>
        <taxon>Desulfobacteria</taxon>
        <taxon>Desulfobacterales</taxon>
        <taxon>Desulfatibacillaceae</taxon>
        <taxon>Desulfatibacillum</taxon>
    </lineage>
</organism>
<dbReference type="Proteomes" id="UP000000739">
    <property type="component" value="Chromosome"/>
</dbReference>
<keyword evidence="2" id="KW-0479">Metal-binding</keyword>
<evidence type="ECO:0000259" key="7">
    <source>
        <dbReference type="PROSITE" id="PS51379"/>
    </source>
</evidence>
<accession>B8FGJ8</accession>
<feature type="domain" description="4Fe-4S ferredoxin-type" evidence="7">
    <location>
        <begin position="317"/>
        <end position="346"/>
    </location>
</feature>
<dbReference type="InterPro" id="IPR036197">
    <property type="entry name" value="NarG-like_sf"/>
</dbReference>
<dbReference type="PROSITE" id="PS51379">
    <property type="entry name" value="4FE4S_FER_2"/>
    <property type="match status" value="2"/>
</dbReference>
<dbReference type="AlphaFoldDB" id="B8FGJ8"/>
<dbReference type="Gene3D" id="1.20.950.20">
    <property type="entry name" value="Transmembrane di-heme cytochromes, Chain C"/>
    <property type="match status" value="1"/>
</dbReference>
<gene>
    <name evidence="8" type="ordered locus">Dalk_3217</name>
</gene>
<evidence type="ECO:0000256" key="1">
    <source>
        <dbReference type="ARBA" id="ARBA00022485"/>
    </source>
</evidence>
<keyword evidence="1" id="KW-0004">4Fe-4S</keyword>
<dbReference type="InterPro" id="IPR051460">
    <property type="entry name" value="HdrC_iron-sulfur_subunit"/>
</dbReference>
<feature type="domain" description="4Fe-4S ferredoxin-type" evidence="7">
    <location>
        <begin position="377"/>
        <end position="406"/>
    </location>
</feature>
<dbReference type="SUPFAM" id="SSF46548">
    <property type="entry name" value="alpha-helical ferredoxin"/>
    <property type="match status" value="1"/>
</dbReference>
<dbReference type="GO" id="GO:0005886">
    <property type="term" value="C:plasma membrane"/>
    <property type="evidence" value="ECO:0007669"/>
    <property type="project" value="TreeGrafter"/>
</dbReference>
<dbReference type="GO" id="GO:0051539">
    <property type="term" value="F:4 iron, 4 sulfur cluster binding"/>
    <property type="evidence" value="ECO:0007669"/>
    <property type="project" value="UniProtKB-KW"/>
</dbReference>
<keyword evidence="5" id="KW-0411">Iron-sulfur</keyword>
<dbReference type="HOGENOM" id="CLU_005304_1_0_7"/>
<evidence type="ECO:0000256" key="4">
    <source>
        <dbReference type="ARBA" id="ARBA00023004"/>
    </source>
</evidence>
<dbReference type="GO" id="GO:0046872">
    <property type="term" value="F:metal ion binding"/>
    <property type="evidence" value="ECO:0007669"/>
    <property type="project" value="UniProtKB-KW"/>
</dbReference>
<feature type="transmembrane region" description="Helical" evidence="6">
    <location>
        <begin position="141"/>
        <end position="162"/>
    </location>
</feature>
<feature type="transmembrane region" description="Helical" evidence="6">
    <location>
        <begin position="215"/>
        <end position="234"/>
    </location>
</feature>